<feature type="domain" description="TTI1 C-terminal TPR" evidence="3">
    <location>
        <begin position="633"/>
        <end position="861"/>
    </location>
</feature>
<feature type="region of interest" description="Disordered" evidence="1">
    <location>
        <begin position="642"/>
        <end position="665"/>
    </location>
</feature>
<feature type="compositionally biased region" description="Basic and acidic residues" evidence="1">
    <location>
        <begin position="647"/>
        <end position="660"/>
    </location>
</feature>
<dbReference type="SUPFAM" id="SSF48371">
    <property type="entry name" value="ARM repeat"/>
    <property type="match status" value="1"/>
</dbReference>
<dbReference type="Proteomes" id="UP001620645">
    <property type="component" value="Unassembled WGS sequence"/>
</dbReference>
<feature type="domain" description="TTI1 N-terminal TPR" evidence="2">
    <location>
        <begin position="6"/>
        <end position="227"/>
    </location>
</feature>
<dbReference type="InterPro" id="IPR057566">
    <property type="entry name" value="TPR_TTI1_N"/>
</dbReference>
<protein>
    <recommendedName>
        <fullName evidence="6">HEAT repeat-containing protein 1</fullName>
    </recommendedName>
</protein>
<gene>
    <name evidence="4" type="ORF">niasHS_013531</name>
</gene>
<name>A0ABD2IG81_HETSC</name>
<evidence type="ECO:0000313" key="5">
    <source>
        <dbReference type="Proteomes" id="UP001620645"/>
    </source>
</evidence>
<organism evidence="4 5">
    <name type="scientific">Heterodera schachtii</name>
    <name type="common">Sugarbeet cyst nematode worm</name>
    <name type="synonym">Tylenchus schachtii</name>
    <dbReference type="NCBI Taxonomy" id="97005"/>
    <lineage>
        <taxon>Eukaryota</taxon>
        <taxon>Metazoa</taxon>
        <taxon>Ecdysozoa</taxon>
        <taxon>Nematoda</taxon>
        <taxon>Chromadorea</taxon>
        <taxon>Rhabditida</taxon>
        <taxon>Tylenchina</taxon>
        <taxon>Tylenchomorpha</taxon>
        <taxon>Tylenchoidea</taxon>
        <taxon>Heteroderidae</taxon>
        <taxon>Heteroderinae</taxon>
        <taxon>Heterodera</taxon>
    </lineage>
</organism>
<evidence type="ECO:0000259" key="2">
    <source>
        <dbReference type="Pfam" id="PF24173"/>
    </source>
</evidence>
<dbReference type="Pfam" id="PF24173">
    <property type="entry name" value="TPR_TTI1_N"/>
    <property type="match status" value="1"/>
</dbReference>
<dbReference type="AlphaFoldDB" id="A0ABD2IG81"/>
<reference evidence="4 5" key="1">
    <citation type="submission" date="2024-10" db="EMBL/GenBank/DDBJ databases">
        <authorList>
            <person name="Kim D."/>
        </authorList>
    </citation>
    <scope>NUCLEOTIDE SEQUENCE [LARGE SCALE GENOMIC DNA]</scope>
    <source>
        <strain evidence="4">Taebaek</strain>
    </source>
</reference>
<dbReference type="InterPro" id="IPR052587">
    <property type="entry name" value="TELO2-interacting_protein_1"/>
</dbReference>
<dbReference type="Pfam" id="PF24181">
    <property type="entry name" value="TPR_TTI1_C"/>
    <property type="match status" value="1"/>
</dbReference>
<dbReference type="EMBL" id="JBICCN010000338">
    <property type="protein sequence ID" value="KAL3076260.1"/>
    <property type="molecule type" value="Genomic_DNA"/>
</dbReference>
<dbReference type="InterPro" id="IPR016024">
    <property type="entry name" value="ARM-type_fold"/>
</dbReference>
<evidence type="ECO:0000256" key="1">
    <source>
        <dbReference type="SAM" id="MobiDB-lite"/>
    </source>
</evidence>
<proteinExistence type="predicted"/>
<dbReference type="PANTHER" id="PTHR18460">
    <property type="entry name" value="TEL2 INTERACTING PROTEIN 1 TTI1 FAMILY MEMBER"/>
    <property type="match status" value="1"/>
</dbReference>
<comment type="caution">
    <text evidence="4">The sequence shown here is derived from an EMBL/GenBank/DDBJ whole genome shotgun (WGS) entry which is preliminary data.</text>
</comment>
<evidence type="ECO:0008006" key="6">
    <source>
        <dbReference type="Google" id="ProtNLM"/>
    </source>
</evidence>
<evidence type="ECO:0000259" key="3">
    <source>
        <dbReference type="Pfam" id="PF24181"/>
    </source>
</evidence>
<accession>A0ABD2IG81</accession>
<evidence type="ECO:0000313" key="4">
    <source>
        <dbReference type="EMBL" id="KAL3076260.1"/>
    </source>
</evidence>
<dbReference type="InterPro" id="IPR057567">
    <property type="entry name" value="TPR_TTI1_C"/>
</dbReference>
<keyword evidence="5" id="KW-1185">Reference proteome</keyword>
<dbReference type="Pfam" id="PF21547">
    <property type="entry name" value="TTI1"/>
    <property type="match status" value="1"/>
</dbReference>
<dbReference type="InterPro" id="IPR049362">
    <property type="entry name" value="TTI1_rpt"/>
</dbReference>
<sequence length="864" mass="98071">MAACHFEKLLRDFSFQISPPENDEKFSVNNRSLPQQNDTFLQIEQCVREMLVEKESRRDLFHCSLRPALGHFVALLLHSFGNDSDVNLRLRSGEFLCLLTQLDFADESADFVAFVLPGIFSGCRQILLNVLPNLHSIDLVRCACELVTNSICISFSKINVTDCLSVSVGKCVKSPSSENVLSFRRDSNWLQTAAQRILPQICSLLSRLSAHSVDSVRYESANILSKIRRQIPSDYFGSSFVKMTIDVSLLLYSDTMPKTRQLAHRIIDDVRLQQKELFESHSLDKLKKAMKSLESDVKNASDGGVYLQNFVNCAQLVGPHLLGRLFNLPEFVDKFLSPLIRLISVDHNKEMICDSLHHKTNGLQNLPPLKYGINAKHLTQLATLIVETHNSEKLFDWCFDNFHFDRSVGRRLSIAYFSFFMLNSPGESNQSAAPFVDDVLRMLASMECLLEDEVTDHRIANSPVVNSTESSLAQLLLHCLSTFRSLPFHPFSSRLHIDVVYELLKWCSSSNFCVKNAAESALSLFAELNGHPNVSLLLQCHAEQIVFKLSMDSRDFSVCPRFPLIFAELVSRCFSLQIILPQIRSVVAELLLWLDRSDQKRIIILAKALRAYLNALNEWFPNLKPLVTNLSKTDEQYANLEETDGENDGHGEEEGEEKVGGHKKQWKGDPNYPLVKDVVSILNRTKHFIASAHLPLLLIVLDVLRLSLHFVRNYEDELLPMIHQNWMGLIRLFEIGTAGHLLDSQKLIMTKAIEVVSCICKLSKDFVYRKIVHEFIPCIVVLLRALLKESQNLGKLYAQTATFKLQCAILDGIPDILGAAKVAPEHFQKLEEVIAEYAKQERKLTKQLRDKALTSLNHIEKLKR</sequence>
<dbReference type="PANTHER" id="PTHR18460:SF3">
    <property type="entry name" value="TELO2-INTERACTING PROTEIN 1 HOMOLOG"/>
    <property type="match status" value="1"/>
</dbReference>